<feature type="transmembrane region" description="Helical" evidence="1">
    <location>
        <begin position="177"/>
        <end position="196"/>
    </location>
</feature>
<gene>
    <name evidence="3" type="ORF">A4W93_18705</name>
</gene>
<feature type="transmembrane region" description="Helical" evidence="1">
    <location>
        <begin position="138"/>
        <end position="157"/>
    </location>
</feature>
<feature type="transmembrane region" description="Helical" evidence="1">
    <location>
        <begin position="55"/>
        <end position="78"/>
    </location>
</feature>
<evidence type="ECO:0000313" key="4">
    <source>
        <dbReference type="Proteomes" id="UP000193427"/>
    </source>
</evidence>
<reference evidence="3 4" key="1">
    <citation type="submission" date="2016-04" db="EMBL/GenBank/DDBJ databases">
        <title>Complete genome sequence of natural rubber-degrading, novel Gram-negative bacterium, Rhizobacter gummiphilus strain NS21.</title>
        <authorList>
            <person name="Tabata M."/>
            <person name="Kasai D."/>
            <person name="Fukuda M."/>
        </authorList>
    </citation>
    <scope>NUCLEOTIDE SEQUENCE [LARGE SCALE GENOMIC DNA]</scope>
    <source>
        <strain evidence="3 4">NS21</strain>
    </source>
</reference>
<dbReference type="Pfam" id="PF01757">
    <property type="entry name" value="Acyl_transf_3"/>
    <property type="match status" value="1"/>
</dbReference>
<feature type="transmembrane region" description="Helical" evidence="1">
    <location>
        <begin position="16"/>
        <end position="35"/>
    </location>
</feature>
<organism evidence="3 4">
    <name type="scientific">Piscinibacter gummiphilus</name>
    <dbReference type="NCBI Taxonomy" id="946333"/>
    <lineage>
        <taxon>Bacteria</taxon>
        <taxon>Pseudomonadati</taxon>
        <taxon>Pseudomonadota</taxon>
        <taxon>Betaproteobacteria</taxon>
        <taxon>Burkholderiales</taxon>
        <taxon>Sphaerotilaceae</taxon>
        <taxon>Piscinibacter</taxon>
    </lineage>
</organism>
<evidence type="ECO:0000256" key="1">
    <source>
        <dbReference type="SAM" id="Phobius"/>
    </source>
</evidence>
<accession>A0A1W6LBV3</accession>
<dbReference type="Proteomes" id="UP000193427">
    <property type="component" value="Chromosome"/>
</dbReference>
<keyword evidence="4" id="KW-1185">Reference proteome</keyword>
<dbReference type="PANTHER" id="PTHR36927:SF4">
    <property type="entry name" value="BLR5718 PROTEIN"/>
    <property type="match status" value="1"/>
</dbReference>
<feature type="transmembrane region" description="Helical" evidence="1">
    <location>
        <begin position="312"/>
        <end position="330"/>
    </location>
</feature>
<evidence type="ECO:0000313" key="3">
    <source>
        <dbReference type="EMBL" id="ARN21761.1"/>
    </source>
</evidence>
<dbReference type="GO" id="GO:0016747">
    <property type="term" value="F:acyltransferase activity, transferring groups other than amino-acyl groups"/>
    <property type="evidence" value="ECO:0007669"/>
    <property type="project" value="InterPro"/>
</dbReference>
<sequence length="368" mass="39504">MTTPAAPLRHPGIDRLKAWVTLLVVFHHAAITYGGPGGWFWRERSSNESPTAEAFGIFCAVNQAWFMGMFFLIAGAYVPGALQRKGSAGFLRDRVIRLGIPLVVFGWLLGPVTVALAQTPRGTAFTDTLLWAWRSGRFFPGPLWFATALLAMSAVAALRHTLRPSALQSRPFPSNTVLLAAALACGTLAFALRLVWPVGTSVWGLQFGYFASYMILFAAGMAAAEQGWWLAVPPAAARTWRRVAWCALPLLLLAFAPLPMGDPMGGVSLAAAVYAFWEPFVAWGIVLTLLVHAQARTAPSGRFGAALARRAFAIYVIHPPVLVAVALAGRELAWPALLKFALTGSLACALCFLLAGLLLRVPGVGRVL</sequence>
<dbReference type="PANTHER" id="PTHR36927">
    <property type="entry name" value="BLR4337 PROTEIN"/>
    <property type="match status" value="1"/>
</dbReference>
<feature type="transmembrane region" description="Helical" evidence="1">
    <location>
        <begin position="98"/>
        <end position="118"/>
    </location>
</feature>
<dbReference type="AlphaFoldDB" id="A0A1W6LBV3"/>
<dbReference type="OrthoDB" id="5446016at2"/>
<dbReference type="InterPro" id="IPR002656">
    <property type="entry name" value="Acyl_transf_3_dom"/>
</dbReference>
<keyword evidence="1" id="KW-0812">Transmembrane</keyword>
<dbReference type="EMBL" id="CP015118">
    <property type="protein sequence ID" value="ARN21761.1"/>
    <property type="molecule type" value="Genomic_DNA"/>
</dbReference>
<dbReference type="InterPro" id="IPR050623">
    <property type="entry name" value="Glucan_succinyl_AcylTrfase"/>
</dbReference>
<dbReference type="KEGG" id="rgu:A4W93_18705"/>
<evidence type="ECO:0000259" key="2">
    <source>
        <dbReference type="Pfam" id="PF01757"/>
    </source>
</evidence>
<keyword evidence="1" id="KW-1133">Transmembrane helix</keyword>
<feature type="transmembrane region" description="Helical" evidence="1">
    <location>
        <begin position="267"/>
        <end position="291"/>
    </location>
</feature>
<dbReference type="RefSeq" id="WP_085752052.1">
    <property type="nucleotide sequence ID" value="NZ_BSPR01000009.1"/>
</dbReference>
<dbReference type="STRING" id="946333.A4W93_18705"/>
<proteinExistence type="predicted"/>
<feature type="transmembrane region" description="Helical" evidence="1">
    <location>
        <begin position="243"/>
        <end position="261"/>
    </location>
</feature>
<feature type="domain" description="Acyltransferase 3" evidence="2">
    <location>
        <begin position="12"/>
        <end position="355"/>
    </location>
</feature>
<protein>
    <recommendedName>
        <fullName evidence="2">Acyltransferase 3 domain-containing protein</fullName>
    </recommendedName>
</protein>
<feature type="transmembrane region" description="Helical" evidence="1">
    <location>
        <begin position="336"/>
        <end position="359"/>
    </location>
</feature>
<name>A0A1W6LBV3_9BURK</name>
<keyword evidence="1" id="KW-0472">Membrane</keyword>
<feature type="transmembrane region" description="Helical" evidence="1">
    <location>
        <begin position="208"/>
        <end position="231"/>
    </location>
</feature>